<feature type="region of interest" description="Disordered" evidence="1">
    <location>
        <begin position="98"/>
        <end position="124"/>
    </location>
</feature>
<evidence type="ECO:0000256" key="1">
    <source>
        <dbReference type="SAM" id="MobiDB-lite"/>
    </source>
</evidence>
<proteinExistence type="predicted"/>
<dbReference type="RefSeq" id="WP_090383563.1">
    <property type="nucleotide sequence ID" value="NZ_FNLC01000003.1"/>
</dbReference>
<gene>
    <name evidence="3" type="ORF">SAMN04489842_3054</name>
</gene>
<keyword evidence="4" id="KW-1185">Reference proteome</keyword>
<accession>A0A1H1HU30</accession>
<name>A0A1H1HU30_NATTX</name>
<dbReference type="OrthoDB" id="178074at2157"/>
<dbReference type="Proteomes" id="UP000198848">
    <property type="component" value="Unassembled WGS sequence"/>
</dbReference>
<feature type="region of interest" description="Disordered" evidence="1">
    <location>
        <begin position="138"/>
        <end position="166"/>
    </location>
</feature>
<evidence type="ECO:0000256" key="2">
    <source>
        <dbReference type="SAM" id="Phobius"/>
    </source>
</evidence>
<protein>
    <submittedName>
        <fullName evidence="3">Uncharacterized membrane protein</fullName>
    </submittedName>
</protein>
<organism evidence="3 4">
    <name type="scientific">Natronobacterium texcoconense</name>
    <dbReference type="NCBI Taxonomy" id="1095778"/>
    <lineage>
        <taxon>Archaea</taxon>
        <taxon>Methanobacteriati</taxon>
        <taxon>Methanobacteriota</taxon>
        <taxon>Stenosarchaea group</taxon>
        <taxon>Halobacteria</taxon>
        <taxon>Halobacteriales</taxon>
        <taxon>Natrialbaceae</taxon>
        <taxon>Natronobacterium</taxon>
    </lineage>
</organism>
<feature type="transmembrane region" description="Helical" evidence="2">
    <location>
        <begin position="30"/>
        <end position="52"/>
    </location>
</feature>
<feature type="transmembrane region" description="Helical" evidence="2">
    <location>
        <begin position="59"/>
        <end position="84"/>
    </location>
</feature>
<dbReference type="AlphaFoldDB" id="A0A1H1HU30"/>
<dbReference type="EMBL" id="FNLC01000003">
    <property type="protein sequence ID" value="SDR28985.1"/>
    <property type="molecule type" value="Genomic_DNA"/>
</dbReference>
<evidence type="ECO:0000313" key="3">
    <source>
        <dbReference type="EMBL" id="SDR28985.1"/>
    </source>
</evidence>
<keyword evidence="2" id="KW-1133">Transmembrane helix</keyword>
<evidence type="ECO:0000313" key="4">
    <source>
        <dbReference type="Proteomes" id="UP000198848"/>
    </source>
</evidence>
<keyword evidence="2" id="KW-0472">Membrane</keyword>
<dbReference type="STRING" id="1095778.SAMN04489842_3054"/>
<reference evidence="4" key="1">
    <citation type="submission" date="2016-10" db="EMBL/GenBank/DDBJ databases">
        <authorList>
            <person name="Varghese N."/>
            <person name="Submissions S."/>
        </authorList>
    </citation>
    <scope>NUCLEOTIDE SEQUENCE [LARGE SCALE GENOMIC DNA]</scope>
    <source>
        <strain evidence="4">DSM 24767</strain>
    </source>
</reference>
<keyword evidence="2" id="KW-0812">Transmembrane</keyword>
<sequence length="166" mass="18176">MPSSPPRESIRVGLHRLVETYTPDGTRGRLGLAAVVGPVGIYSLMIAFGFLVNPWIGSLLLVPGAAAAGVFLTLLTLVTLWPIYLSLIGRIDAPAAYSSEPRTESTLSPTDELKSQYQRGDLSEAEFERELEAVLSETDERAAARADVVDEIREPDDEREREYSGR</sequence>